<dbReference type="Gene3D" id="3.40.630.30">
    <property type="match status" value="1"/>
</dbReference>
<dbReference type="InterPro" id="IPR016181">
    <property type="entry name" value="Acyl_CoA_acyltransferase"/>
</dbReference>
<evidence type="ECO:0000313" key="5">
    <source>
        <dbReference type="Proteomes" id="UP000186002"/>
    </source>
</evidence>
<evidence type="ECO:0000256" key="1">
    <source>
        <dbReference type="ARBA" id="ARBA00022679"/>
    </source>
</evidence>
<reference evidence="4 5" key="1">
    <citation type="submission" date="2016-11" db="EMBL/GenBank/DDBJ databases">
        <authorList>
            <person name="Jaros S."/>
            <person name="Januszkiewicz K."/>
            <person name="Wedrychowicz H."/>
        </authorList>
    </citation>
    <scope>NUCLEOTIDE SEQUENCE [LARGE SCALE GENOMIC DNA]</scope>
    <source>
        <strain evidence="4 5">DSM 22153</strain>
    </source>
</reference>
<evidence type="ECO:0000259" key="3">
    <source>
        <dbReference type="PROSITE" id="PS51186"/>
    </source>
</evidence>
<keyword evidence="2" id="KW-0012">Acyltransferase</keyword>
<dbReference type="GO" id="GO:0016747">
    <property type="term" value="F:acyltransferase activity, transferring groups other than amino-acyl groups"/>
    <property type="evidence" value="ECO:0007669"/>
    <property type="project" value="InterPro"/>
</dbReference>
<dbReference type="RefSeq" id="WP_073012206.1">
    <property type="nucleotide sequence ID" value="NZ_FRBW01000002.1"/>
</dbReference>
<dbReference type="PANTHER" id="PTHR43877">
    <property type="entry name" value="AMINOALKYLPHOSPHONATE N-ACETYLTRANSFERASE-RELATED-RELATED"/>
    <property type="match status" value="1"/>
</dbReference>
<dbReference type="Proteomes" id="UP000186002">
    <property type="component" value="Unassembled WGS sequence"/>
</dbReference>
<dbReference type="EMBL" id="FRBW01000002">
    <property type="protein sequence ID" value="SHM13784.1"/>
    <property type="molecule type" value="Genomic_DNA"/>
</dbReference>
<keyword evidence="1 4" id="KW-0808">Transferase</keyword>
<evidence type="ECO:0000256" key="2">
    <source>
        <dbReference type="ARBA" id="ARBA00023315"/>
    </source>
</evidence>
<dbReference type="InterPro" id="IPR000182">
    <property type="entry name" value="GNAT_dom"/>
</dbReference>
<sequence>MNENSPVSKPKPSLVIETLDADRAATLLDPLAGILAGCVEGGAGVGFVQPFSHNEAVRFWQSRLPGLEKGERYLLAAMEACRPVGTVMLELAPQDNGRHRAEVAKLLVHPGFRRRGIARLLLEALDGLAISLGRTLLVLDTVTGDAAEGLYPQCGYARVGVIPDYARHPVEGYSATTVFYKQL</sequence>
<dbReference type="OrthoDB" id="3389160at2"/>
<feature type="domain" description="N-acetyltransferase" evidence="3">
    <location>
        <begin position="14"/>
        <end position="183"/>
    </location>
</feature>
<dbReference type="AlphaFoldDB" id="A0A1M7GBL9"/>
<dbReference type="InterPro" id="IPR050832">
    <property type="entry name" value="Bact_Acetyltransf"/>
</dbReference>
<accession>A0A1M7GBL9</accession>
<dbReference type="CDD" id="cd04301">
    <property type="entry name" value="NAT_SF"/>
    <property type="match status" value="1"/>
</dbReference>
<dbReference type="PROSITE" id="PS51186">
    <property type="entry name" value="GNAT"/>
    <property type="match status" value="1"/>
</dbReference>
<protein>
    <submittedName>
        <fullName evidence="4">Acetyltransferase (GNAT) family protein</fullName>
    </submittedName>
</protein>
<proteinExistence type="predicted"/>
<dbReference type="STRING" id="735517.SAMN05444272_1876"/>
<keyword evidence="5" id="KW-1185">Reference proteome</keyword>
<name>A0A1M7GBL9_9HYPH</name>
<dbReference type="Pfam" id="PF00583">
    <property type="entry name" value="Acetyltransf_1"/>
    <property type="match status" value="1"/>
</dbReference>
<evidence type="ECO:0000313" key="4">
    <source>
        <dbReference type="EMBL" id="SHM13784.1"/>
    </source>
</evidence>
<organism evidence="4 5">
    <name type="scientific">Roseibium suaedae</name>
    <dbReference type="NCBI Taxonomy" id="735517"/>
    <lineage>
        <taxon>Bacteria</taxon>
        <taxon>Pseudomonadati</taxon>
        <taxon>Pseudomonadota</taxon>
        <taxon>Alphaproteobacteria</taxon>
        <taxon>Hyphomicrobiales</taxon>
        <taxon>Stappiaceae</taxon>
        <taxon>Roseibium</taxon>
    </lineage>
</organism>
<dbReference type="SUPFAM" id="SSF55729">
    <property type="entry name" value="Acyl-CoA N-acyltransferases (Nat)"/>
    <property type="match status" value="1"/>
</dbReference>
<gene>
    <name evidence="4" type="ORF">SAMN05444272_1876</name>
</gene>